<dbReference type="InterPro" id="IPR011013">
    <property type="entry name" value="Gal_mutarotase_sf_dom"/>
</dbReference>
<feature type="region of interest" description="Disordered" evidence="3">
    <location>
        <begin position="842"/>
        <end position="876"/>
    </location>
</feature>
<proteinExistence type="inferred from homology"/>
<name>A0AAE1RGK1_9SOLA</name>
<evidence type="ECO:0000256" key="3">
    <source>
        <dbReference type="SAM" id="MobiDB-lite"/>
    </source>
</evidence>
<evidence type="ECO:0000259" key="4">
    <source>
        <dbReference type="Pfam" id="PF01055"/>
    </source>
</evidence>
<feature type="domain" description="Glycoside hydrolase family 31 TIM barrel" evidence="4">
    <location>
        <begin position="393"/>
        <end position="720"/>
    </location>
</feature>
<dbReference type="SUPFAM" id="SSF51445">
    <property type="entry name" value="(Trans)glycosidases"/>
    <property type="match status" value="1"/>
</dbReference>
<comment type="caution">
    <text evidence="6">The sequence shown here is derived from an EMBL/GenBank/DDBJ whole genome shotgun (WGS) entry which is preliminary data.</text>
</comment>
<evidence type="ECO:0008006" key="8">
    <source>
        <dbReference type="Google" id="ProtNLM"/>
    </source>
</evidence>
<dbReference type="InterPro" id="IPR048395">
    <property type="entry name" value="Glyco_hydro_31_C"/>
</dbReference>
<evidence type="ECO:0000313" key="7">
    <source>
        <dbReference type="Proteomes" id="UP001291623"/>
    </source>
</evidence>
<organism evidence="6 7">
    <name type="scientific">Anisodus tanguticus</name>
    <dbReference type="NCBI Taxonomy" id="243964"/>
    <lineage>
        <taxon>Eukaryota</taxon>
        <taxon>Viridiplantae</taxon>
        <taxon>Streptophyta</taxon>
        <taxon>Embryophyta</taxon>
        <taxon>Tracheophyta</taxon>
        <taxon>Spermatophyta</taxon>
        <taxon>Magnoliopsida</taxon>
        <taxon>eudicotyledons</taxon>
        <taxon>Gunneridae</taxon>
        <taxon>Pentapetalae</taxon>
        <taxon>asterids</taxon>
        <taxon>lamiids</taxon>
        <taxon>Solanales</taxon>
        <taxon>Solanaceae</taxon>
        <taxon>Solanoideae</taxon>
        <taxon>Hyoscyameae</taxon>
        <taxon>Anisodus</taxon>
    </lineage>
</organism>
<evidence type="ECO:0000256" key="1">
    <source>
        <dbReference type="ARBA" id="ARBA00007806"/>
    </source>
</evidence>
<dbReference type="InterPro" id="IPR000322">
    <property type="entry name" value="Glyco_hydro_31_TIM"/>
</dbReference>
<dbReference type="Gene3D" id="3.20.20.80">
    <property type="entry name" value="Glycosidases"/>
    <property type="match status" value="1"/>
</dbReference>
<dbReference type="GO" id="GO:0030246">
    <property type="term" value="F:carbohydrate binding"/>
    <property type="evidence" value="ECO:0007669"/>
    <property type="project" value="InterPro"/>
</dbReference>
<accession>A0AAE1RGK1</accession>
<dbReference type="InterPro" id="IPR052990">
    <property type="entry name" value="Sulfoquinovosidase_GH31"/>
</dbReference>
<evidence type="ECO:0000313" key="6">
    <source>
        <dbReference type="EMBL" id="KAK4351195.1"/>
    </source>
</evidence>
<dbReference type="EMBL" id="JAVYJV010000016">
    <property type="protein sequence ID" value="KAK4351195.1"/>
    <property type="molecule type" value="Genomic_DNA"/>
</dbReference>
<evidence type="ECO:0000259" key="5">
    <source>
        <dbReference type="Pfam" id="PF21365"/>
    </source>
</evidence>
<keyword evidence="2" id="KW-0378">Hydrolase</keyword>
<dbReference type="SUPFAM" id="SSF51011">
    <property type="entry name" value="Glycosyl hydrolase domain"/>
    <property type="match status" value="1"/>
</dbReference>
<keyword evidence="7" id="KW-1185">Reference proteome</keyword>
<gene>
    <name evidence="6" type="ORF">RND71_030508</name>
</gene>
<sequence>MATLKITKKHHKHFNNPFPATPNSLPLICGTLYLNSHKLPSHQIYTIGIDFHLNWSSKNGGFVSISHKSDPARTLWSTIPGEPFISAAIVETEVEESRGSFLIKDKLIRSVSNHQTIEDIKIINEYDHKDHVFPSFKNPLFPVLMITGKVFGVDKRKKNVIFSRRKEKEISTCARYWLLFDQKECNQVGFQVRIGKPDLELPQRVSPRSYKSFSLKFGRIRRCRGGWFGGLLSRKKSVCTVSSADQENVAMKSSAGVVNGFNRICVTSSSERNEKIFGFGEQFSHMNFKGKRVPIFVQEQGIGRGDQPITFAANLVSYRAGGDWSTTYAPSPFYMTSKMRSIYLEGYDYSVFDLTKDDRIQIQLHGDSFEGRILHGNSPCELIECFTGSTGRPPLLPEWIISGAVVGMQGGTDTVRGIWNDIQRYDVPVSAFWLQDWVGQRETVIGSQLWWNWEADETRYSGWQQLIQDLNMQHIKVMTYCNPCLAPMDKKPNIRRHHFEEAKKLDILVKDKNGEPYMVPNTAFDVGMLDLTHPLTANWFKQILQEMVDDGVRGWMADFGEGLPVDACLYSGQDPIAAHNRYPELWAKINREFVDEWKSTHIGKGREDPEESLVFFMRAGYRDTPKFAMLLWEGDQMVSWQKNDGIKSAVVGLLTGGLSGYALNHSDIGGYCAVNLPFFKYRRSEELLLRWMELAAFTTVFRTHEGNKPSCNSQFYSNNRTLSHFARFAKAYKAWKFYRIQLVKEASQKGLPICRHLFLHYPEDEHVHSLTHEQFLVGTEILVVPVLDKGRENVKAYFPIGESASWKHIWTGKLYSTQGSEAWVEAPIGYPAIFVKEEVEKESKRGRQSGESGSLLKPSGKERNEKTSGESLTKETIADVLEEQNEMMLHMEEAVVAIATHYRTGTPTSNQNVAKTLASPEANKKRDEGGNDRLDAFTKGLCRVEKEMNEQMSQIPGAPTIIKGVGAKRYGILFYLESATPIPIPKRQL</sequence>
<dbReference type="CDD" id="cd14752">
    <property type="entry name" value="GH31_N"/>
    <property type="match status" value="1"/>
</dbReference>
<dbReference type="Gene3D" id="2.60.40.1760">
    <property type="entry name" value="glycosyl hydrolase (family 31)"/>
    <property type="match status" value="1"/>
</dbReference>
<protein>
    <recommendedName>
        <fullName evidence="8">Alpha-glucosidase</fullName>
    </recommendedName>
</protein>
<dbReference type="Pfam" id="PF01055">
    <property type="entry name" value="Glyco_hydro_31_2nd"/>
    <property type="match status" value="1"/>
</dbReference>
<reference evidence="6" key="1">
    <citation type="submission" date="2023-12" db="EMBL/GenBank/DDBJ databases">
        <title>Genome assembly of Anisodus tanguticus.</title>
        <authorList>
            <person name="Wang Y.-J."/>
        </authorList>
    </citation>
    <scope>NUCLEOTIDE SEQUENCE</scope>
    <source>
        <strain evidence="6">KB-2021</strain>
        <tissue evidence="6">Leaf</tissue>
    </source>
</reference>
<dbReference type="SUPFAM" id="SSF74650">
    <property type="entry name" value="Galactose mutarotase-like"/>
    <property type="match status" value="1"/>
</dbReference>
<comment type="similarity">
    <text evidence="1 2">Belongs to the glycosyl hydrolase 31 family.</text>
</comment>
<feature type="domain" description="Glycosyl hydrolase family 31 C-terminal" evidence="5">
    <location>
        <begin position="750"/>
        <end position="837"/>
    </location>
</feature>
<keyword evidence="2" id="KW-0326">Glycosidase</keyword>
<dbReference type="GO" id="GO:0005975">
    <property type="term" value="P:carbohydrate metabolic process"/>
    <property type="evidence" value="ECO:0007669"/>
    <property type="project" value="InterPro"/>
</dbReference>
<dbReference type="Proteomes" id="UP001291623">
    <property type="component" value="Unassembled WGS sequence"/>
</dbReference>
<dbReference type="PANTHER" id="PTHR46959:SF2">
    <property type="entry name" value="SULFOQUINOVOSIDASE"/>
    <property type="match status" value="1"/>
</dbReference>
<feature type="compositionally biased region" description="Basic and acidic residues" evidence="3">
    <location>
        <begin position="859"/>
        <end position="876"/>
    </location>
</feature>
<dbReference type="Pfam" id="PF21365">
    <property type="entry name" value="Glyco_hydro_31_3rd"/>
    <property type="match status" value="1"/>
</dbReference>
<evidence type="ECO:0000256" key="2">
    <source>
        <dbReference type="RuleBase" id="RU361185"/>
    </source>
</evidence>
<dbReference type="PANTHER" id="PTHR46959">
    <property type="entry name" value="SULFOQUINOVOSIDASE"/>
    <property type="match status" value="1"/>
</dbReference>
<dbReference type="InterPro" id="IPR044112">
    <property type="entry name" value="YihQ_TIM-like"/>
</dbReference>
<dbReference type="InterPro" id="IPR017853">
    <property type="entry name" value="GH"/>
</dbReference>
<dbReference type="AlphaFoldDB" id="A0AAE1RGK1"/>
<dbReference type="NCBIfam" id="NF007746">
    <property type="entry name" value="PRK10426.1"/>
    <property type="match status" value="1"/>
</dbReference>
<dbReference type="GO" id="GO:0004553">
    <property type="term" value="F:hydrolase activity, hydrolyzing O-glycosyl compounds"/>
    <property type="evidence" value="ECO:0007669"/>
    <property type="project" value="InterPro"/>
</dbReference>
<dbReference type="CDD" id="cd06594">
    <property type="entry name" value="GH31_glucosidase_YihQ"/>
    <property type="match status" value="1"/>
</dbReference>